<keyword evidence="3" id="KW-0378">Hydrolase</keyword>
<dbReference type="InterPro" id="IPR031100">
    <property type="entry name" value="LOG_fam"/>
</dbReference>
<sequence length="186" mass="20455">MPHQNYTDMKIGIFCSANDNIDPDFFKLTEELGTWMATEGHTLVYGGCNIGLMECVAKAVHLGGGQTIGVIPSRMERGGKMSDYVDVHVPCDDLNDRKQLLMAQSDAFVALPGGVGTLDEIFTVAASKTVGYHNKKVVLYNMKGFWQSAIDLLDDLQKRGFVRGQWPDLIKVANSLDELRSLIANS</sequence>
<dbReference type="InterPro" id="IPR005269">
    <property type="entry name" value="LOG"/>
</dbReference>
<gene>
    <name evidence="4" type="ORF">C7379_103111</name>
</gene>
<accession>A0A2U0UK41</accession>
<dbReference type="PANTHER" id="PTHR31223:SF70">
    <property type="entry name" value="LOG FAMILY PROTEIN YJL055W"/>
    <property type="match status" value="1"/>
</dbReference>
<keyword evidence="5" id="KW-1185">Reference proteome</keyword>
<dbReference type="Gene3D" id="3.40.50.450">
    <property type="match status" value="1"/>
</dbReference>
<dbReference type="NCBIfam" id="TIGR00730">
    <property type="entry name" value="Rossman fold protein, TIGR00730 family"/>
    <property type="match status" value="1"/>
</dbReference>
<comment type="catalytic activity">
    <reaction evidence="1">
        <text>AMP + H2O = D-ribose 5-phosphate + adenine</text>
        <dbReference type="Rhea" id="RHEA:20129"/>
        <dbReference type="ChEBI" id="CHEBI:15377"/>
        <dbReference type="ChEBI" id="CHEBI:16708"/>
        <dbReference type="ChEBI" id="CHEBI:78346"/>
        <dbReference type="ChEBI" id="CHEBI:456215"/>
        <dbReference type="EC" id="3.2.2.4"/>
    </reaction>
</comment>
<comment type="similarity">
    <text evidence="2 3">Belongs to the LOG family.</text>
</comment>
<dbReference type="AlphaFoldDB" id="A0A2U0UK41"/>
<protein>
    <recommendedName>
        <fullName evidence="3">Cytokinin riboside 5'-monophosphate phosphoribohydrolase</fullName>
        <ecNumber evidence="3">3.2.2.n1</ecNumber>
    </recommendedName>
</protein>
<organism evidence="4 5">
    <name type="scientific">Hallella colorans</name>
    <dbReference type="NCBI Taxonomy" id="1703337"/>
    <lineage>
        <taxon>Bacteria</taxon>
        <taxon>Pseudomonadati</taxon>
        <taxon>Bacteroidota</taxon>
        <taxon>Bacteroidia</taxon>
        <taxon>Bacteroidales</taxon>
        <taxon>Prevotellaceae</taxon>
        <taxon>Hallella</taxon>
    </lineage>
</organism>
<evidence type="ECO:0000256" key="3">
    <source>
        <dbReference type="RuleBase" id="RU363015"/>
    </source>
</evidence>
<evidence type="ECO:0000256" key="1">
    <source>
        <dbReference type="ARBA" id="ARBA00000274"/>
    </source>
</evidence>
<dbReference type="SUPFAM" id="SSF102405">
    <property type="entry name" value="MCP/YpsA-like"/>
    <property type="match status" value="1"/>
</dbReference>
<reference evidence="4 5" key="1">
    <citation type="submission" date="2018-05" db="EMBL/GenBank/DDBJ databases">
        <title>Genomic Encyclopedia of Type Strains, Phase IV (KMG-IV): sequencing the most valuable type-strain genomes for metagenomic binning, comparative biology and taxonomic classification.</title>
        <authorList>
            <person name="Goeker M."/>
        </authorList>
    </citation>
    <scope>NUCLEOTIDE SEQUENCE [LARGE SCALE GENOMIC DNA]</scope>
    <source>
        <strain evidence="4 5">DSM 100333</strain>
    </source>
</reference>
<proteinExistence type="inferred from homology"/>
<dbReference type="Pfam" id="PF03641">
    <property type="entry name" value="Lysine_decarbox"/>
    <property type="match status" value="1"/>
</dbReference>
<comment type="caution">
    <text evidence="4">The sequence shown here is derived from an EMBL/GenBank/DDBJ whole genome shotgun (WGS) entry which is preliminary data.</text>
</comment>
<keyword evidence="3" id="KW-0203">Cytokinin biosynthesis</keyword>
<dbReference type="Proteomes" id="UP000245870">
    <property type="component" value="Unassembled WGS sequence"/>
</dbReference>
<evidence type="ECO:0000256" key="2">
    <source>
        <dbReference type="ARBA" id="ARBA00006763"/>
    </source>
</evidence>
<evidence type="ECO:0000313" key="5">
    <source>
        <dbReference type="Proteomes" id="UP000245870"/>
    </source>
</evidence>
<dbReference type="PANTHER" id="PTHR31223">
    <property type="entry name" value="LOG FAMILY PROTEIN YJL055W"/>
    <property type="match status" value="1"/>
</dbReference>
<dbReference type="GO" id="GO:0005829">
    <property type="term" value="C:cytosol"/>
    <property type="evidence" value="ECO:0007669"/>
    <property type="project" value="TreeGrafter"/>
</dbReference>
<evidence type="ECO:0000313" key="4">
    <source>
        <dbReference type="EMBL" id="PVX57988.1"/>
    </source>
</evidence>
<dbReference type="EMBL" id="QENY01000003">
    <property type="protein sequence ID" value="PVX57988.1"/>
    <property type="molecule type" value="Genomic_DNA"/>
</dbReference>
<dbReference type="EC" id="3.2.2.n1" evidence="3"/>
<dbReference type="GO" id="GO:0009691">
    <property type="term" value="P:cytokinin biosynthetic process"/>
    <property type="evidence" value="ECO:0007669"/>
    <property type="project" value="UniProtKB-UniRule"/>
</dbReference>
<dbReference type="GO" id="GO:0008714">
    <property type="term" value="F:AMP nucleosidase activity"/>
    <property type="evidence" value="ECO:0007669"/>
    <property type="project" value="UniProtKB-EC"/>
</dbReference>
<name>A0A2U0UK41_9BACT</name>